<dbReference type="EMBL" id="BSXU01000910">
    <property type="protein sequence ID" value="GMG22075.1"/>
    <property type="molecule type" value="Genomic_DNA"/>
</dbReference>
<dbReference type="AlphaFoldDB" id="A0A9W6YQG1"/>
<feature type="region of interest" description="Disordered" evidence="1">
    <location>
        <begin position="49"/>
        <end position="73"/>
    </location>
</feature>
<name>A0A9W6YQG1_AMBMO</name>
<feature type="compositionally biased region" description="Low complexity" evidence="1">
    <location>
        <begin position="50"/>
        <end position="73"/>
    </location>
</feature>
<reference evidence="2" key="1">
    <citation type="submission" date="2023-04" db="EMBL/GenBank/DDBJ databases">
        <title>Ambrosiozyma monospora NBRC 1965.</title>
        <authorList>
            <person name="Ichikawa N."/>
            <person name="Sato H."/>
            <person name="Tonouchi N."/>
        </authorList>
    </citation>
    <scope>NUCLEOTIDE SEQUENCE</scope>
    <source>
        <strain evidence="2">NBRC 1965</strain>
    </source>
</reference>
<protein>
    <submittedName>
        <fullName evidence="2">Unnamed protein product</fullName>
    </submittedName>
</protein>
<gene>
    <name evidence="2" type="ORF">Amon01_000247700</name>
</gene>
<dbReference type="Proteomes" id="UP001165063">
    <property type="component" value="Unassembled WGS sequence"/>
</dbReference>
<evidence type="ECO:0000313" key="3">
    <source>
        <dbReference type="Proteomes" id="UP001165063"/>
    </source>
</evidence>
<comment type="caution">
    <text evidence="2">The sequence shown here is derived from an EMBL/GenBank/DDBJ whole genome shotgun (WGS) entry which is preliminary data.</text>
</comment>
<keyword evidence="3" id="KW-1185">Reference proteome</keyword>
<evidence type="ECO:0000256" key="1">
    <source>
        <dbReference type="SAM" id="MobiDB-lite"/>
    </source>
</evidence>
<proteinExistence type="predicted"/>
<accession>A0A9W6YQG1</accession>
<sequence>MVFANTLILASTARTSAEDQITTMTPPSSLAESNYRSIKSTCPSTPSVSSITSALGTTPTTTPNTSTYTSTTSSITRKAEDMIPLSTLLSTSSGYQRIDSILSLQELMTPLVNHSTKTHESFQEKQSEFNTFELIKIESIINDLRIFINFQLSTFNKIESSTMQNKDRFLLEWVYEGRVEILKIYRAVMCSYKIRTYVG</sequence>
<organism evidence="2 3">
    <name type="scientific">Ambrosiozyma monospora</name>
    <name type="common">Yeast</name>
    <name type="synonym">Endomycopsis monosporus</name>
    <dbReference type="NCBI Taxonomy" id="43982"/>
    <lineage>
        <taxon>Eukaryota</taxon>
        <taxon>Fungi</taxon>
        <taxon>Dikarya</taxon>
        <taxon>Ascomycota</taxon>
        <taxon>Saccharomycotina</taxon>
        <taxon>Pichiomycetes</taxon>
        <taxon>Pichiales</taxon>
        <taxon>Pichiaceae</taxon>
        <taxon>Ambrosiozyma</taxon>
    </lineage>
</organism>
<evidence type="ECO:0000313" key="2">
    <source>
        <dbReference type="EMBL" id="GMG22075.1"/>
    </source>
</evidence>